<dbReference type="Gene3D" id="1.10.132.50">
    <property type="entry name" value="ATP synthase (C/AC39) subunit, domain 3"/>
    <property type="match status" value="2"/>
</dbReference>
<sequence length="282" mass="33742">MINPVRFSSLNAKVRTKKSFLIRKEDINRLIRSGSPGDVYFYLKSSDYGSYIKEYSLKGVFSGLDRYFYHLIDELSKSLSRPEKDFIILFFIEREKLEEKKIKYKTEQNYYYFVRKIDLNYINKIRKALKKLSISDRADVKSIAGSYYDLYNLFTAVRLRIIYRLPPEDIIPLIVPFGYRFSLKDFFYISKTSSLSEISHYLSSKIDIKFDDFVSLRKGMYRYHLNQISRVWYGYPFRFSVPFGFLRLKEIEIMNIRAVLEGVYYRLSPEEISKMVVYDDFS</sequence>
<name>A0ABS1GIF3_9AQUI</name>
<keyword evidence="2" id="KW-0406">Ion transport</keyword>
<accession>A0ABS1GIF3</accession>
<keyword evidence="1" id="KW-0813">Transport</keyword>
<dbReference type="Proteomes" id="UP000772812">
    <property type="component" value="Unassembled WGS sequence"/>
</dbReference>
<gene>
    <name evidence="3" type="ORF">GWK41_06230</name>
</gene>
<protein>
    <submittedName>
        <fullName evidence="3">V-type ATPase subunit</fullName>
    </submittedName>
</protein>
<proteinExistence type="predicted"/>
<evidence type="ECO:0000313" key="3">
    <source>
        <dbReference type="EMBL" id="MBK3332660.1"/>
    </source>
</evidence>
<keyword evidence="4" id="KW-1185">Reference proteome</keyword>
<evidence type="ECO:0000256" key="2">
    <source>
        <dbReference type="ARBA" id="ARBA00023065"/>
    </source>
</evidence>
<evidence type="ECO:0000313" key="4">
    <source>
        <dbReference type="Proteomes" id="UP000772812"/>
    </source>
</evidence>
<comment type="caution">
    <text evidence="3">The sequence shown here is derived from an EMBL/GenBank/DDBJ whole genome shotgun (WGS) entry which is preliminary data.</text>
</comment>
<dbReference type="PANTHER" id="PTHR38682">
    <property type="entry name" value="V-TYPE ATP SYNTHASE SUBUNIT C"/>
    <property type="match status" value="1"/>
</dbReference>
<dbReference type="InterPro" id="IPR044911">
    <property type="entry name" value="V-type_ATPase_csu/dsu_dom_3"/>
</dbReference>
<reference evidence="3 4" key="1">
    <citation type="journal article" date="2021" name="Syst. Appl. Microbiol.">
        <title>Persephonella atlantica sp. nov.: How to adapt to physico-chemical gradients in high temperature hydrothermal habitats.</title>
        <authorList>
            <person name="Francois D.X."/>
            <person name="Godfroy A."/>
            <person name="Mathien C."/>
            <person name="Aube J."/>
            <person name="Cathalot C."/>
            <person name="Lesongeur F."/>
            <person name="L'Haridon S."/>
            <person name="Philippon X."/>
            <person name="Roussel E.G."/>
        </authorList>
    </citation>
    <scope>NUCLEOTIDE SEQUENCE [LARGE SCALE GENOMIC DNA]</scope>
    <source>
        <strain evidence="3 4">MO1340</strain>
    </source>
</reference>
<dbReference type="Pfam" id="PF01992">
    <property type="entry name" value="vATP-synt_AC39"/>
    <property type="match status" value="2"/>
</dbReference>
<dbReference type="EMBL" id="JAACYA010000002">
    <property type="protein sequence ID" value="MBK3332660.1"/>
    <property type="molecule type" value="Genomic_DNA"/>
</dbReference>
<dbReference type="InterPro" id="IPR050873">
    <property type="entry name" value="V-ATPase_V0D/AC39_subunit"/>
</dbReference>
<dbReference type="PANTHER" id="PTHR38682:SF1">
    <property type="entry name" value="V-TYPE ATP SYNTHASE SUBUNIT C"/>
    <property type="match status" value="1"/>
</dbReference>
<dbReference type="SUPFAM" id="SSF103486">
    <property type="entry name" value="V-type ATP synthase subunit C"/>
    <property type="match status" value="1"/>
</dbReference>
<evidence type="ECO:0000256" key="1">
    <source>
        <dbReference type="ARBA" id="ARBA00022448"/>
    </source>
</evidence>
<organism evidence="3 4">
    <name type="scientific">Persephonella atlantica</name>
    <dbReference type="NCBI Taxonomy" id="2699429"/>
    <lineage>
        <taxon>Bacteria</taxon>
        <taxon>Pseudomonadati</taxon>
        <taxon>Aquificota</taxon>
        <taxon>Aquificia</taxon>
        <taxon>Aquificales</taxon>
        <taxon>Hydrogenothermaceae</taxon>
        <taxon>Persephonella</taxon>
    </lineage>
</organism>
<dbReference type="InterPro" id="IPR002843">
    <property type="entry name" value="ATPase_V0-cplx_csu/dsu"/>
</dbReference>
<dbReference type="InterPro" id="IPR036079">
    <property type="entry name" value="ATPase_csu/dsu_sf"/>
</dbReference>
<dbReference type="RefSeq" id="WP_200674079.1">
    <property type="nucleotide sequence ID" value="NZ_JAACYA010000002.1"/>
</dbReference>